<dbReference type="PANTHER" id="PTHR43364:SF4">
    <property type="entry name" value="NAD(P)-LINKED OXIDOREDUCTASE SUPERFAMILY PROTEIN"/>
    <property type="match status" value="1"/>
</dbReference>
<sequence length="343" mass="37329">MRYRSLGDTGVQVSTLCLGAMMFGGVNNADRDDCVSIIHTALDAGVTFIDTADVYSQGESEEIVGQALRGRRDEVVLASKFQGAMGEERNRRGASRRWIVTAVEDSLRRLGTDHIDLYQLHRPNPDTNIEETLGALDDLVHQGKILYVGHSAFQASQIVEAQWAARDRGTVRPVCEQLSYSLLVRLPEVDVLPTTLRHRMGVICYSPLAGGWLSGKWRKGVEPPVPSTGRGARAHFQRRYDLDEPANAGKLDAADALAALAEEHGLTLVELAVAFVVNHPAVTSAIIGPRTLDQLTTQLPAADLTLAPEVLDRIDQIVAPGTTPNPFDSAYVNPALQPDALRR</sequence>
<dbReference type="Pfam" id="PF00248">
    <property type="entry name" value="Aldo_ket_red"/>
    <property type="match status" value="1"/>
</dbReference>
<dbReference type="InterPro" id="IPR020471">
    <property type="entry name" value="AKR"/>
</dbReference>
<evidence type="ECO:0000259" key="3">
    <source>
        <dbReference type="Pfam" id="PF00248"/>
    </source>
</evidence>
<dbReference type="PRINTS" id="PR00069">
    <property type="entry name" value="ALDKETRDTASE"/>
</dbReference>
<organism evidence="4 5">
    <name type="scientific">Microlunatus aurantiacus</name>
    <dbReference type="NCBI Taxonomy" id="446786"/>
    <lineage>
        <taxon>Bacteria</taxon>
        <taxon>Bacillati</taxon>
        <taxon>Actinomycetota</taxon>
        <taxon>Actinomycetes</taxon>
        <taxon>Propionibacteriales</taxon>
        <taxon>Propionibacteriaceae</taxon>
        <taxon>Microlunatus</taxon>
    </lineage>
</organism>
<gene>
    <name evidence="4" type="ORF">GCM10022204_37330</name>
</gene>
<accession>A0ABP7E5R2</accession>
<keyword evidence="5" id="KW-1185">Reference proteome</keyword>
<dbReference type="Proteomes" id="UP001500051">
    <property type="component" value="Unassembled WGS sequence"/>
</dbReference>
<evidence type="ECO:0000256" key="1">
    <source>
        <dbReference type="ARBA" id="ARBA00023002"/>
    </source>
</evidence>
<feature type="region of interest" description="Disordered" evidence="2">
    <location>
        <begin position="323"/>
        <end position="343"/>
    </location>
</feature>
<dbReference type="Gene3D" id="3.20.20.100">
    <property type="entry name" value="NADP-dependent oxidoreductase domain"/>
    <property type="match status" value="1"/>
</dbReference>
<dbReference type="PANTHER" id="PTHR43364">
    <property type="entry name" value="NADH-SPECIFIC METHYLGLYOXAL REDUCTASE-RELATED"/>
    <property type="match status" value="1"/>
</dbReference>
<proteinExistence type="predicted"/>
<comment type="caution">
    <text evidence="4">The sequence shown here is derived from an EMBL/GenBank/DDBJ whole genome shotgun (WGS) entry which is preliminary data.</text>
</comment>
<evidence type="ECO:0000313" key="4">
    <source>
        <dbReference type="EMBL" id="GAA3714669.1"/>
    </source>
</evidence>
<dbReference type="InterPro" id="IPR036812">
    <property type="entry name" value="NAD(P)_OxRdtase_dom_sf"/>
</dbReference>
<dbReference type="RefSeq" id="WP_344813971.1">
    <property type="nucleotide sequence ID" value="NZ_BAAAYX010000020.1"/>
</dbReference>
<reference evidence="5" key="1">
    <citation type="journal article" date="2019" name="Int. J. Syst. Evol. Microbiol.">
        <title>The Global Catalogue of Microorganisms (GCM) 10K type strain sequencing project: providing services to taxonomists for standard genome sequencing and annotation.</title>
        <authorList>
            <consortium name="The Broad Institute Genomics Platform"/>
            <consortium name="The Broad Institute Genome Sequencing Center for Infectious Disease"/>
            <person name="Wu L."/>
            <person name="Ma J."/>
        </authorList>
    </citation>
    <scope>NUCLEOTIDE SEQUENCE [LARGE SCALE GENOMIC DNA]</scope>
    <source>
        <strain evidence="5">JCM 16548</strain>
    </source>
</reference>
<dbReference type="SUPFAM" id="SSF51430">
    <property type="entry name" value="NAD(P)-linked oxidoreductase"/>
    <property type="match status" value="1"/>
</dbReference>
<protein>
    <submittedName>
        <fullName evidence="4">Aldo/keto reductase</fullName>
    </submittedName>
</protein>
<name>A0ABP7E5R2_9ACTN</name>
<evidence type="ECO:0000313" key="5">
    <source>
        <dbReference type="Proteomes" id="UP001500051"/>
    </source>
</evidence>
<keyword evidence="1" id="KW-0560">Oxidoreductase</keyword>
<dbReference type="InterPro" id="IPR050523">
    <property type="entry name" value="AKR_Detox_Biosynth"/>
</dbReference>
<feature type="domain" description="NADP-dependent oxidoreductase" evidence="3">
    <location>
        <begin position="16"/>
        <end position="318"/>
    </location>
</feature>
<dbReference type="InterPro" id="IPR023210">
    <property type="entry name" value="NADP_OxRdtase_dom"/>
</dbReference>
<dbReference type="EMBL" id="BAAAYX010000020">
    <property type="protein sequence ID" value="GAA3714669.1"/>
    <property type="molecule type" value="Genomic_DNA"/>
</dbReference>
<evidence type="ECO:0000256" key="2">
    <source>
        <dbReference type="SAM" id="MobiDB-lite"/>
    </source>
</evidence>